<keyword evidence="5 8" id="KW-1133">Transmembrane helix</keyword>
<dbReference type="GO" id="GO:0016020">
    <property type="term" value="C:membrane"/>
    <property type="evidence" value="ECO:0007669"/>
    <property type="project" value="UniProtKB-SubCell"/>
</dbReference>
<comment type="pathway">
    <text evidence="2">Carotenoid biosynthesis.</text>
</comment>
<keyword evidence="3 8" id="KW-0812">Transmembrane</keyword>
<evidence type="ECO:0000256" key="3">
    <source>
        <dbReference type="ARBA" id="ARBA00022692"/>
    </source>
</evidence>
<dbReference type="Proteomes" id="UP000054314">
    <property type="component" value="Unassembled WGS sequence"/>
</dbReference>
<comment type="caution">
    <text evidence="9">The sequence shown here is derived from an EMBL/GenBank/DDBJ whole genome shotgun (WGS) entry which is preliminary data.</text>
</comment>
<evidence type="ECO:0000256" key="5">
    <source>
        <dbReference type="ARBA" id="ARBA00022989"/>
    </source>
</evidence>
<evidence type="ECO:0000256" key="7">
    <source>
        <dbReference type="ARBA" id="ARBA00023235"/>
    </source>
</evidence>
<protein>
    <submittedName>
        <fullName evidence="9">C50 carotenoid epsilon cyclase</fullName>
    </submittedName>
</protein>
<feature type="transmembrane region" description="Helical" evidence="8">
    <location>
        <begin position="35"/>
        <end position="60"/>
    </location>
</feature>
<keyword evidence="6 8" id="KW-0472">Membrane</keyword>
<dbReference type="AlphaFoldDB" id="A0A0A0BT53"/>
<evidence type="ECO:0000313" key="10">
    <source>
        <dbReference type="Proteomes" id="UP000054314"/>
    </source>
</evidence>
<keyword evidence="10" id="KW-1185">Reference proteome</keyword>
<feature type="transmembrane region" description="Helical" evidence="8">
    <location>
        <begin position="6"/>
        <end position="23"/>
    </location>
</feature>
<keyword evidence="4" id="KW-0125">Carotenoid biosynthesis</keyword>
<dbReference type="OrthoDB" id="4774157at2"/>
<feature type="transmembrane region" description="Helical" evidence="8">
    <location>
        <begin position="80"/>
        <end position="102"/>
    </location>
</feature>
<name>A0A0A0BT53_9CELL</name>
<dbReference type="EMBL" id="AXCZ01000111">
    <property type="protein sequence ID" value="KGM11608.1"/>
    <property type="molecule type" value="Genomic_DNA"/>
</dbReference>
<keyword evidence="7" id="KW-0413">Isomerase</keyword>
<evidence type="ECO:0000256" key="4">
    <source>
        <dbReference type="ARBA" id="ARBA00022746"/>
    </source>
</evidence>
<evidence type="ECO:0000256" key="1">
    <source>
        <dbReference type="ARBA" id="ARBA00004141"/>
    </source>
</evidence>
<dbReference type="NCBIfam" id="TIGR03462">
    <property type="entry name" value="CarR_dom_SF"/>
    <property type="match status" value="1"/>
</dbReference>
<dbReference type="GO" id="GO:0045436">
    <property type="term" value="F:lycopene beta cyclase activity"/>
    <property type="evidence" value="ECO:0007669"/>
    <property type="project" value="UniProtKB-ARBA"/>
</dbReference>
<proteinExistence type="predicted"/>
<reference evidence="9 10" key="1">
    <citation type="submission" date="2013-08" db="EMBL/GenBank/DDBJ databases">
        <title>Genome sequencing of Cellulomonas bogoriensis 69B4.</title>
        <authorList>
            <person name="Chen F."/>
            <person name="Li Y."/>
            <person name="Wang G."/>
        </authorList>
    </citation>
    <scope>NUCLEOTIDE SEQUENCE [LARGE SCALE GENOMIC DNA]</scope>
    <source>
        <strain evidence="9 10">69B4</strain>
    </source>
</reference>
<dbReference type="GO" id="GO:0016117">
    <property type="term" value="P:carotenoid biosynthetic process"/>
    <property type="evidence" value="ECO:0007669"/>
    <property type="project" value="UniProtKB-KW"/>
</dbReference>
<accession>A0A0A0BT53</accession>
<evidence type="ECO:0000256" key="8">
    <source>
        <dbReference type="SAM" id="Phobius"/>
    </source>
</evidence>
<evidence type="ECO:0000313" key="9">
    <source>
        <dbReference type="EMBL" id="KGM11608.1"/>
    </source>
</evidence>
<dbReference type="RefSeq" id="WP_035061115.1">
    <property type="nucleotide sequence ID" value="NZ_AXCZ01000111.1"/>
</dbReference>
<comment type="subcellular location">
    <subcellularLocation>
        <location evidence="1">Membrane</location>
        <topology evidence="1">Multi-pass membrane protein</topology>
    </subcellularLocation>
</comment>
<dbReference type="InterPro" id="IPR017825">
    <property type="entry name" value="Lycopene_cyclase_dom"/>
</dbReference>
<evidence type="ECO:0000256" key="6">
    <source>
        <dbReference type="ARBA" id="ARBA00023136"/>
    </source>
</evidence>
<organism evidence="9 10">
    <name type="scientific">Cellulomonas bogoriensis 69B4 = DSM 16987</name>
    <dbReference type="NCBI Taxonomy" id="1386082"/>
    <lineage>
        <taxon>Bacteria</taxon>
        <taxon>Bacillati</taxon>
        <taxon>Actinomycetota</taxon>
        <taxon>Actinomycetes</taxon>
        <taxon>Micrococcales</taxon>
        <taxon>Cellulomonadaceae</taxon>
        <taxon>Cellulomonas</taxon>
    </lineage>
</organism>
<evidence type="ECO:0000256" key="2">
    <source>
        <dbReference type="ARBA" id="ARBA00004829"/>
    </source>
</evidence>
<sequence length="117" mass="12802">MSVAYGVALLISLTGMTVLDHRFRLFFFQDARRAAVVLVVGVLFFLAWDAVGIAQGVFFIGDTPYMTGLVLAPELPVEEVGFLTLLCYLTMNLYAAASRWVAGRPVDVRAARAKEDA</sequence>
<gene>
    <name evidence="9" type="ORF">N869_02655</name>
</gene>
<dbReference type="GO" id="GO:0016872">
    <property type="term" value="F:intramolecular lyase activity"/>
    <property type="evidence" value="ECO:0007669"/>
    <property type="project" value="InterPro"/>
</dbReference>